<evidence type="ECO:0000313" key="2">
    <source>
        <dbReference type="EMBL" id="PZQ51320.1"/>
    </source>
</evidence>
<dbReference type="GO" id="GO:0016799">
    <property type="term" value="F:hydrolase activity, hydrolyzing N-glycosyl compounds"/>
    <property type="evidence" value="ECO:0007669"/>
    <property type="project" value="InterPro"/>
</dbReference>
<dbReference type="Proteomes" id="UP000249185">
    <property type="component" value="Unassembled WGS sequence"/>
</dbReference>
<accession>A0A2W5QIH1</accession>
<dbReference type="InterPro" id="IPR011483">
    <property type="entry name" value="Sde182_NH-like"/>
</dbReference>
<dbReference type="AlphaFoldDB" id="A0A2W5QIH1"/>
<evidence type="ECO:0000259" key="1">
    <source>
        <dbReference type="Pfam" id="PF07632"/>
    </source>
</evidence>
<proteinExistence type="predicted"/>
<dbReference type="Gene3D" id="2.60.120.260">
    <property type="entry name" value="Galactose-binding domain-like"/>
    <property type="match status" value="1"/>
</dbReference>
<dbReference type="SUPFAM" id="SSF53590">
    <property type="entry name" value="Nucleoside hydrolase"/>
    <property type="match status" value="1"/>
</dbReference>
<dbReference type="Pfam" id="PF07632">
    <property type="entry name" value="Sde182_NH-like"/>
    <property type="match status" value="1"/>
</dbReference>
<name>A0A2W5QIH1_RHOSU</name>
<dbReference type="Gene3D" id="3.90.245.10">
    <property type="entry name" value="Ribonucleoside hydrolase-like"/>
    <property type="match status" value="1"/>
</dbReference>
<feature type="domain" description="Cellulose-binding Sde182 nucleoside hydrolase-like" evidence="1">
    <location>
        <begin position="5"/>
        <end position="278"/>
    </location>
</feature>
<protein>
    <recommendedName>
        <fullName evidence="1">Cellulose-binding Sde182 nucleoside hydrolase-like domain-containing protein</fullName>
    </recommendedName>
</protein>
<comment type="caution">
    <text evidence="2">The sequence shown here is derived from an EMBL/GenBank/DDBJ whole genome shotgun (WGS) entry which is preliminary data.</text>
</comment>
<evidence type="ECO:0000313" key="3">
    <source>
        <dbReference type="Proteomes" id="UP000249185"/>
    </source>
</evidence>
<organism evidence="2 3">
    <name type="scientific">Rhodovulum sulfidophilum</name>
    <name type="common">Rhodobacter sulfidophilus</name>
    <dbReference type="NCBI Taxonomy" id="35806"/>
    <lineage>
        <taxon>Bacteria</taxon>
        <taxon>Pseudomonadati</taxon>
        <taxon>Pseudomonadota</taxon>
        <taxon>Alphaproteobacteria</taxon>
        <taxon>Rhodobacterales</taxon>
        <taxon>Paracoccaceae</taxon>
        <taxon>Rhodovulum</taxon>
    </lineage>
</organism>
<sequence>MANPRVLISTDLGGPDNDDAQSMIHALLYANDLDYRGFVMTRTLDGGRVNGVRTSGAEMLREMLDAYDDDLASLRSHDASYPTSASLRAKIAEGSYSGAWPGTLSAGARLMITEGRAASPDDPLYLLGWGPIHDIAAAVLAAPDIVPNIRIFSLSGIGQDPGNTAAYDALVNAVSTRAAYKDLWWINAENSMRGIYLDKNGARIPGIEANLPWVLENVADHGALGELFHNKYTYDLSTTRTGPSSPDGLKMGDTPSLLYLIDAVDNDNPRGDSWGGSFQKWSIGTNTWVDRTDASLKMGNFPGARTVYKHREEIYGDFEERMDWADGPDLGTGPKIGLGRTEAESLTLAGYRLAGARADSSGQTIETFYSKGGHGTAKGTFTGPSGDYAMSVRFFNENDGASTFKVYVDDELAFTWRGTGGNNSFQTVTDVVHIDRGDVITIDGTFQAGEWARWDYLTVQSVTSAASTDAFDFL</sequence>
<reference evidence="2 3" key="1">
    <citation type="submission" date="2017-08" db="EMBL/GenBank/DDBJ databases">
        <title>Infants hospitalized years apart are colonized by the same room-sourced microbial strains.</title>
        <authorList>
            <person name="Brooks B."/>
            <person name="Olm M.R."/>
            <person name="Firek B.A."/>
            <person name="Baker R."/>
            <person name="Thomas B.C."/>
            <person name="Morowitz M.J."/>
            <person name="Banfield J.F."/>
        </authorList>
    </citation>
    <scope>NUCLEOTIDE SEQUENCE [LARGE SCALE GENOMIC DNA]</scope>
    <source>
        <strain evidence="2">S2_005_002_R2_34</strain>
    </source>
</reference>
<dbReference type="EMBL" id="QFPW01000002">
    <property type="protein sequence ID" value="PZQ51320.1"/>
    <property type="molecule type" value="Genomic_DNA"/>
</dbReference>
<dbReference type="InterPro" id="IPR036452">
    <property type="entry name" value="Ribo_hydro-like"/>
</dbReference>
<gene>
    <name evidence="2" type="ORF">DI556_03890</name>
</gene>
<dbReference type="CDD" id="cd02795">
    <property type="entry name" value="CBM6-CBM35-CBM36_like"/>
    <property type="match status" value="1"/>
</dbReference>